<feature type="domain" description="DUF6286" evidence="2">
    <location>
        <begin position="75"/>
        <end position="173"/>
    </location>
</feature>
<sequence length="176" mass="18254">MTSTPAKKPVALPAAATAGIIGALAVTAVGAVGVRDALVSAGAIGGTSWLEWLFGKASVLKPVDWMIPAGIAAILIGVWFLIAAVKPRKTTHLAVGDAGVWIRYRDAARLATDTATTIDSVTAAGTKARRHRLRVTATATGNASQVRDDLTAAIGQRLQTVTPLPRVRARVTVEEN</sequence>
<gene>
    <name evidence="3" type="ORF">F1D05_01845</name>
</gene>
<reference evidence="4" key="1">
    <citation type="submission" date="2019-09" db="EMBL/GenBank/DDBJ databases">
        <title>Antimicrobial potential of Antarctic Bacteria.</title>
        <authorList>
            <person name="Benaud N."/>
            <person name="Edwards R.J."/>
            <person name="Ferrari B.C."/>
        </authorList>
    </citation>
    <scope>NUCLEOTIDE SEQUENCE [LARGE SCALE GENOMIC DNA]</scope>
    <source>
        <strain evidence="4">SPB151</strain>
    </source>
</reference>
<evidence type="ECO:0000256" key="1">
    <source>
        <dbReference type="SAM" id="Phobius"/>
    </source>
</evidence>
<accession>A0A7G6WSA3</accession>
<dbReference type="KEGG" id="kqi:F1D05_01845"/>
<dbReference type="Proteomes" id="UP000515563">
    <property type="component" value="Chromosome"/>
</dbReference>
<feature type="transmembrane region" description="Helical" evidence="1">
    <location>
        <begin position="65"/>
        <end position="85"/>
    </location>
</feature>
<reference evidence="3 4" key="2">
    <citation type="journal article" date="2020" name="Microbiol. Resour. Announc.">
        <title>Antarctic desert soil bacteria exhibit high novel natural product potential, evaluated through long-read genome sequencing and comparative genomics.</title>
        <authorList>
            <person name="Benaud N."/>
            <person name="Edwards R.J."/>
            <person name="Amos T.G."/>
            <person name="D'Agostino P.M."/>
            <person name="Gutierrez-Chavez C."/>
            <person name="Montgomery K."/>
            <person name="Nicetic I."/>
            <person name="Ferrari B.C."/>
        </authorList>
    </citation>
    <scope>NUCLEOTIDE SEQUENCE [LARGE SCALE GENOMIC DNA]</scope>
    <source>
        <strain evidence="3 4">SPB151</strain>
    </source>
</reference>
<dbReference type="Pfam" id="PF19803">
    <property type="entry name" value="DUF6286"/>
    <property type="match status" value="1"/>
</dbReference>
<protein>
    <recommendedName>
        <fullName evidence="2">DUF6286 domain-containing protein</fullName>
    </recommendedName>
</protein>
<dbReference type="RefSeq" id="WP_185445638.1">
    <property type="nucleotide sequence ID" value="NZ_CP043661.1"/>
</dbReference>
<evidence type="ECO:0000313" key="3">
    <source>
        <dbReference type="EMBL" id="QNE16868.1"/>
    </source>
</evidence>
<keyword evidence="4" id="KW-1185">Reference proteome</keyword>
<keyword evidence="1" id="KW-0472">Membrane</keyword>
<dbReference type="InterPro" id="IPR046253">
    <property type="entry name" value="DUF6286"/>
</dbReference>
<keyword evidence="1" id="KW-0812">Transmembrane</keyword>
<dbReference type="AlphaFoldDB" id="A0A7G6WSA3"/>
<evidence type="ECO:0000313" key="4">
    <source>
        <dbReference type="Proteomes" id="UP000515563"/>
    </source>
</evidence>
<name>A0A7G6WSA3_9ACTN</name>
<keyword evidence="1" id="KW-1133">Transmembrane helix</keyword>
<evidence type="ECO:0000259" key="2">
    <source>
        <dbReference type="Pfam" id="PF19803"/>
    </source>
</evidence>
<proteinExistence type="predicted"/>
<organism evidence="3 4">
    <name type="scientific">Kribbella qitaiheensis</name>
    <dbReference type="NCBI Taxonomy" id="1544730"/>
    <lineage>
        <taxon>Bacteria</taxon>
        <taxon>Bacillati</taxon>
        <taxon>Actinomycetota</taxon>
        <taxon>Actinomycetes</taxon>
        <taxon>Propionibacteriales</taxon>
        <taxon>Kribbellaceae</taxon>
        <taxon>Kribbella</taxon>
    </lineage>
</organism>
<dbReference type="EMBL" id="CP043661">
    <property type="protein sequence ID" value="QNE16868.1"/>
    <property type="molecule type" value="Genomic_DNA"/>
</dbReference>